<protein>
    <submittedName>
        <fullName evidence="2">DUF2236 domain-containing protein</fullName>
    </submittedName>
</protein>
<dbReference type="PANTHER" id="PTHR36151:SF3">
    <property type="entry name" value="ER-BOUND OXYGENASE MPAB_MPAB'_RUBBER OXYGENASE CATALYTIC DOMAIN-CONTAINING PROTEIN"/>
    <property type="match status" value="1"/>
</dbReference>
<dbReference type="RefSeq" id="WP_269442680.1">
    <property type="nucleotide sequence ID" value="NZ_CP097463.1"/>
</dbReference>
<evidence type="ECO:0000313" key="3">
    <source>
        <dbReference type="Proteomes" id="UP001164693"/>
    </source>
</evidence>
<proteinExistence type="predicted"/>
<dbReference type="Proteomes" id="UP001164693">
    <property type="component" value="Chromosome"/>
</dbReference>
<evidence type="ECO:0000259" key="1">
    <source>
        <dbReference type="Pfam" id="PF09995"/>
    </source>
</evidence>
<keyword evidence="3" id="KW-1185">Reference proteome</keyword>
<dbReference type="EMBL" id="CP097463">
    <property type="protein sequence ID" value="WAX56151.1"/>
    <property type="molecule type" value="Genomic_DNA"/>
</dbReference>
<dbReference type="Pfam" id="PF09995">
    <property type="entry name" value="MPAB_Lcp_cat"/>
    <property type="match status" value="1"/>
</dbReference>
<accession>A0ABY7JZ60</accession>
<dbReference type="InterPro" id="IPR018713">
    <property type="entry name" value="MPAB/Lcp_cat_dom"/>
</dbReference>
<sequence length="261" mass="28441">MSDLGYFGPDSVTWRVHGEPVAVVGGLRALLLQALHPGAMAKLAQVSDFQDDPWPRLQRTVRYVAVVSFGTRADADRAAARVRGVHRRLGVDDGEQLAWVHACLVDSFLAAARAAGLRLTAAEVDRYVAEQVIAAELVGVPDDRIVRDLAGLRAFLRQIRPRLAGTPEARAAARFVLAPPLPVPRRYVLPARLGWTTVTSLAVGLLPPWARRMYRLPPLPGAQLATAAGMRTLRTATRTLPVRYREGPLYRDAKRRAAAAG</sequence>
<organism evidence="2 3">
    <name type="scientific">Jatrophihabitans cynanchi</name>
    <dbReference type="NCBI Taxonomy" id="2944128"/>
    <lineage>
        <taxon>Bacteria</taxon>
        <taxon>Bacillati</taxon>
        <taxon>Actinomycetota</taxon>
        <taxon>Actinomycetes</taxon>
        <taxon>Jatrophihabitantales</taxon>
        <taxon>Jatrophihabitantaceae</taxon>
        <taxon>Jatrophihabitans</taxon>
    </lineage>
</organism>
<name>A0ABY7JZ60_9ACTN</name>
<evidence type="ECO:0000313" key="2">
    <source>
        <dbReference type="EMBL" id="WAX56151.1"/>
    </source>
</evidence>
<dbReference type="PANTHER" id="PTHR36151">
    <property type="entry name" value="BLR2777 PROTEIN"/>
    <property type="match status" value="1"/>
</dbReference>
<gene>
    <name evidence="2" type="ORF">M6B22_16635</name>
</gene>
<reference evidence="2" key="1">
    <citation type="submission" date="2022-05" db="EMBL/GenBank/DDBJ databases">
        <title>Jatrophihabitans sp. SB3-54 whole genome sequence.</title>
        <authorList>
            <person name="Suh M.K."/>
            <person name="Eom M.K."/>
            <person name="Kim J.S."/>
            <person name="Kim H.S."/>
            <person name="Do H.E."/>
            <person name="Shin Y.K."/>
            <person name="Lee J.-S."/>
        </authorList>
    </citation>
    <scope>NUCLEOTIDE SEQUENCE</scope>
    <source>
        <strain evidence="2">SB3-54</strain>
    </source>
</reference>
<feature type="domain" description="ER-bound oxygenase mpaB/mpaB'/Rubber oxygenase catalytic" evidence="1">
    <location>
        <begin position="14"/>
        <end position="235"/>
    </location>
</feature>